<keyword evidence="6" id="KW-0808">Transferase</keyword>
<organism evidence="6 7">
    <name type="scientific">Desulfovibrio ferrophilus</name>
    <dbReference type="NCBI Taxonomy" id="241368"/>
    <lineage>
        <taxon>Bacteria</taxon>
        <taxon>Pseudomonadati</taxon>
        <taxon>Thermodesulfobacteriota</taxon>
        <taxon>Desulfovibrionia</taxon>
        <taxon>Desulfovibrionales</taxon>
        <taxon>Desulfovibrionaceae</taxon>
        <taxon>Desulfovibrio</taxon>
    </lineage>
</organism>
<dbReference type="KEGG" id="dfl:DFE_0008"/>
<dbReference type="GO" id="GO:0000160">
    <property type="term" value="P:phosphorelay signal transduction system"/>
    <property type="evidence" value="ECO:0007669"/>
    <property type="project" value="UniProtKB-KW"/>
</dbReference>
<dbReference type="InterPro" id="IPR011006">
    <property type="entry name" value="CheY-like_superfamily"/>
</dbReference>
<dbReference type="AlphaFoldDB" id="A0A2Z6AU29"/>
<gene>
    <name evidence="6" type="ORF">DFE_0008</name>
</gene>
<protein>
    <submittedName>
        <fullName evidence="6">Putative PAS/PAC sensor hybrid histidine kinase</fullName>
    </submittedName>
</protein>
<dbReference type="PANTHER" id="PTHR45339:SF1">
    <property type="entry name" value="HYBRID SIGNAL TRANSDUCTION HISTIDINE KINASE J"/>
    <property type="match status" value="1"/>
</dbReference>
<feature type="region of interest" description="Disordered" evidence="4">
    <location>
        <begin position="1"/>
        <end position="30"/>
    </location>
</feature>
<dbReference type="OrthoDB" id="9816343at2"/>
<dbReference type="Pfam" id="PF00072">
    <property type="entry name" value="Response_reg"/>
    <property type="match status" value="1"/>
</dbReference>
<dbReference type="PANTHER" id="PTHR45339">
    <property type="entry name" value="HYBRID SIGNAL TRANSDUCTION HISTIDINE KINASE J"/>
    <property type="match status" value="1"/>
</dbReference>
<dbReference type="PROSITE" id="PS50110">
    <property type="entry name" value="RESPONSE_REGULATORY"/>
    <property type="match status" value="1"/>
</dbReference>
<comment type="caution">
    <text evidence="3">Lacks conserved residue(s) required for the propagation of feature annotation.</text>
</comment>
<keyword evidence="6" id="KW-0418">Kinase</keyword>
<feature type="domain" description="Response regulatory" evidence="5">
    <location>
        <begin position="38"/>
        <end position="157"/>
    </location>
</feature>
<dbReference type="GO" id="GO:0016301">
    <property type="term" value="F:kinase activity"/>
    <property type="evidence" value="ECO:0007669"/>
    <property type="project" value="UniProtKB-KW"/>
</dbReference>
<dbReference type="Gene3D" id="3.40.50.2300">
    <property type="match status" value="1"/>
</dbReference>
<evidence type="ECO:0000256" key="1">
    <source>
        <dbReference type="ARBA" id="ARBA00022553"/>
    </source>
</evidence>
<evidence type="ECO:0000313" key="6">
    <source>
        <dbReference type="EMBL" id="BBD06734.1"/>
    </source>
</evidence>
<proteinExistence type="predicted"/>
<evidence type="ECO:0000256" key="4">
    <source>
        <dbReference type="SAM" id="MobiDB-lite"/>
    </source>
</evidence>
<evidence type="ECO:0000313" key="7">
    <source>
        <dbReference type="Proteomes" id="UP000269883"/>
    </source>
</evidence>
<dbReference type="SUPFAM" id="SSF52172">
    <property type="entry name" value="CheY-like"/>
    <property type="match status" value="1"/>
</dbReference>
<dbReference type="InterPro" id="IPR001789">
    <property type="entry name" value="Sig_transdc_resp-reg_receiver"/>
</dbReference>
<dbReference type="SMART" id="SM00448">
    <property type="entry name" value="REC"/>
    <property type="match status" value="1"/>
</dbReference>
<keyword evidence="2" id="KW-0902">Two-component regulatory system</keyword>
<evidence type="ECO:0000259" key="5">
    <source>
        <dbReference type="PROSITE" id="PS50110"/>
    </source>
</evidence>
<accession>A0A2Z6AU29</accession>
<evidence type="ECO:0000256" key="2">
    <source>
        <dbReference type="ARBA" id="ARBA00023012"/>
    </source>
</evidence>
<keyword evidence="1" id="KW-0597">Phosphoprotein</keyword>
<keyword evidence="7" id="KW-1185">Reference proteome</keyword>
<feature type="compositionally biased region" description="Polar residues" evidence="4">
    <location>
        <begin position="7"/>
        <end position="29"/>
    </location>
</feature>
<dbReference type="EMBL" id="AP017378">
    <property type="protein sequence ID" value="BBD06734.1"/>
    <property type="molecule type" value="Genomic_DNA"/>
</dbReference>
<dbReference type="CDD" id="cd17546">
    <property type="entry name" value="REC_hyHK_CKI1_RcsC-like"/>
    <property type="match status" value="1"/>
</dbReference>
<sequence length="166" mass="18293">MEIPRDTSPNHNPYITGTTPESANPNQEQPAVKRGSLDILLVDDDQLSLACDKLLLEREGYRVTAVNSGELALEYAQIRHYDLVLMGLTLPGLSGEHTAQLIRDPLGGAVSPRVPIIALSSQTGDRARKRCLKAGMDEFLPKPIIWEDMQHAIRCVLRGRNKTQAA</sequence>
<dbReference type="Proteomes" id="UP000269883">
    <property type="component" value="Chromosome"/>
</dbReference>
<evidence type="ECO:0000256" key="3">
    <source>
        <dbReference type="PROSITE-ProRule" id="PRU00169"/>
    </source>
</evidence>
<name>A0A2Z6AU29_9BACT</name>
<reference evidence="6 7" key="1">
    <citation type="journal article" date="2018" name="Sci. Adv.">
        <title>Multi-heme cytochromes provide a pathway for survival in energy-limited environments.</title>
        <authorList>
            <person name="Deng X."/>
            <person name="Dohmae N."/>
            <person name="Nealson K.H."/>
            <person name="Hashimoto K."/>
            <person name="Okamoto A."/>
        </authorList>
    </citation>
    <scope>NUCLEOTIDE SEQUENCE [LARGE SCALE GENOMIC DNA]</scope>
    <source>
        <strain evidence="6 7">IS5</strain>
    </source>
</reference>